<sequence>MVWLITGASSGFGKAIALEGLRRGHKVIATARNSAKLGDINKAGAAIMDLDVTSDEETLTAKLAEANAIYGKITHVANAAGYLLEGTIEEASNKEVFDTFNTNVFGTFNIARASAPHLRAAAAASPGRSVALATFGSVGSWGSGPVIAHYCSTKWAVSGLTEGLREELAPFGIDVTVVEPGYVRTGFLSRDGSDEHRLQTARHLDVYGEGTEVAARRAALQTYNRNQPGDVDKCASVIVDVLTKEGVGKGREVPLRLVLGTDAYETIKGKCDDTLKLLADWEQVTKSTMRVDA</sequence>
<proteinExistence type="inferred from homology"/>
<dbReference type="Pfam" id="PF00106">
    <property type="entry name" value="adh_short"/>
    <property type="match status" value="1"/>
</dbReference>
<comment type="similarity">
    <text evidence="1">Belongs to the short-chain dehydrogenases/reductases (SDR) family.</text>
</comment>
<dbReference type="PROSITE" id="PS00061">
    <property type="entry name" value="ADH_SHORT"/>
    <property type="match status" value="1"/>
</dbReference>
<dbReference type="EMBL" id="JAUIQD010000008">
    <property type="protein sequence ID" value="KAK3341138.1"/>
    <property type="molecule type" value="Genomic_DNA"/>
</dbReference>
<dbReference type="InterPro" id="IPR051911">
    <property type="entry name" value="SDR_oxidoreductase"/>
</dbReference>
<evidence type="ECO:0000313" key="5">
    <source>
        <dbReference type="Proteomes" id="UP001275084"/>
    </source>
</evidence>
<dbReference type="PANTHER" id="PTHR43976:SF16">
    <property type="entry name" value="SHORT-CHAIN DEHYDROGENASE_REDUCTASE FAMILY PROTEIN"/>
    <property type="match status" value="1"/>
</dbReference>
<comment type="caution">
    <text evidence="4">The sequence shown here is derived from an EMBL/GenBank/DDBJ whole genome shotgun (WGS) entry which is preliminary data.</text>
</comment>
<dbReference type="SUPFAM" id="SSF51735">
    <property type="entry name" value="NAD(P)-binding Rossmann-fold domains"/>
    <property type="match status" value="1"/>
</dbReference>
<dbReference type="InterPro" id="IPR002347">
    <property type="entry name" value="SDR_fam"/>
</dbReference>
<reference evidence="4" key="1">
    <citation type="journal article" date="2023" name="Mol. Phylogenet. Evol.">
        <title>Genome-scale phylogeny and comparative genomics of the fungal order Sordariales.</title>
        <authorList>
            <person name="Hensen N."/>
            <person name="Bonometti L."/>
            <person name="Westerberg I."/>
            <person name="Brannstrom I.O."/>
            <person name="Guillou S."/>
            <person name="Cros-Aarteil S."/>
            <person name="Calhoun S."/>
            <person name="Haridas S."/>
            <person name="Kuo A."/>
            <person name="Mondo S."/>
            <person name="Pangilinan J."/>
            <person name="Riley R."/>
            <person name="LaButti K."/>
            <person name="Andreopoulos B."/>
            <person name="Lipzen A."/>
            <person name="Chen C."/>
            <person name="Yan M."/>
            <person name="Daum C."/>
            <person name="Ng V."/>
            <person name="Clum A."/>
            <person name="Steindorff A."/>
            <person name="Ohm R.A."/>
            <person name="Martin F."/>
            <person name="Silar P."/>
            <person name="Natvig D.O."/>
            <person name="Lalanne C."/>
            <person name="Gautier V."/>
            <person name="Ament-Velasquez S.L."/>
            <person name="Kruys A."/>
            <person name="Hutchinson M.I."/>
            <person name="Powell A.J."/>
            <person name="Barry K."/>
            <person name="Miller A.N."/>
            <person name="Grigoriev I.V."/>
            <person name="Debuchy R."/>
            <person name="Gladieux P."/>
            <person name="Hiltunen Thoren M."/>
            <person name="Johannesson H."/>
        </authorList>
    </citation>
    <scope>NUCLEOTIDE SEQUENCE</scope>
    <source>
        <strain evidence="4">CBS 955.72</strain>
    </source>
</reference>
<reference evidence="4" key="2">
    <citation type="submission" date="2023-06" db="EMBL/GenBank/DDBJ databases">
        <authorList>
            <consortium name="Lawrence Berkeley National Laboratory"/>
            <person name="Haridas S."/>
            <person name="Hensen N."/>
            <person name="Bonometti L."/>
            <person name="Westerberg I."/>
            <person name="Brannstrom I.O."/>
            <person name="Guillou S."/>
            <person name="Cros-Aarteil S."/>
            <person name="Calhoun S."/>
            <person name="Kuo A."/>
            <person name="Mondo S."/>
            <person name="Pangilinan J."/>
            <person name="Riley R."/>
            <person name="Labutti K."/>
            <person name="Andreopoulos B."/>
            <person name="Lipzen A."/>
            <person name="Chen C."/>
            <person name="Yanf M."/>
            <person name="Daum C."/>
            <person name="Ng V."/>
            <person name="Clum A."/>
            <person name="Steindorff A."/>
            <person name="Ohm R."/>
            <person name="Martin F."/>
            <person name="Silar P."/>
            <person name="Natvig D."/>
            <person name="Lalanne C."/>
            <person name="Gautier V."/>
            <person name="Ament-Velasquez S.L."/>
            <person name="Kruys A."/>
            <person name="Hutchinson M.I."/>
            <person name="Powell A.J."/>
            <person name="Barry K."/>
            <person name="Miller A.N."/>
            <person name="Grigoriev I.V."/>
            <person name="Debuchy R."/>
            <person name="Gladieux P."/>
            <person name="Thoren M.H."/>
            <person name="Johannesson H."/>
        </authorList>
    </citation>
    <scope>NUCLEOTIDE SEQUENCE</scope>
    <source>
        <strain evidence="4">CBS 955.72</strain>
    </source>
</reference>
<evidence type="ECO:0000256" key="2">
    <source>
        <dbReference type="ARBA" id="ARBA00022857"/>
    </source>
</evidence>
<keyword evidence="5" id="KW-1185">Reference proteome</keyword>
<dbReference type="GO" id="GO:0016491">
    <property type="term" value="F:oxidoreductase activity"/>
    <property type="evidence" value="ECO:0007669"/>
    <property type="project" value="UniProtKB-KW"/>
</dbReference>
<dbReference type="AlphaFoldDB" id="A0AAJ0M7W0"/>
<dbReference type="PANTHER" id="PTHR43976">
    <property type="entry name" value="SHORT CHAIN DEHYDROGENASE"/>
    <property type="match status" value="1"/>
</dbReference>
<dbReference type="Gene3D" id="3.40.50.720">
    <property type="entry name" value="NAD(P)-binding Rossmann-like Domain"/>
    <property type="match status" value="1"/>
</dbReference>
<accession>A0AAJ0M7W0</accession>
<evidence type="ECO:0000256" key="1">
    <source>
        <dbReference type="ARBA" id="ARBA00006484"/>
    </source>
</evidence>
<organism evidence="4 5">
    <name type="scientific">Lasiosphaeria hispida</name>
    <dbReference type="NCBI Taxonomy" id="260671"/>
    <lineage>
        <taxon>Eukaryota</taxon>
        <taxon>Fungi</taxon>
        <taxon>Dikarya</taxon>
        <taxon>Ascomycota</taxon>
        <taxon>Pezizomycotina</taxon>
        <taxon>Sordariomycetes</taxon>
        <taxon>Sordariomycetidae</taxon>
        <taxon>Sordariales</taxon>
        <taxon>Lasiosphaeriaceae</taxon>
        <taxon>Lasiosphaeria</taxon>
    </lineage>
</organism>
<dbReference type="CDD" id="cd05374">
    <property type="entry name" value="17beta-HSD-like_SDR_c"/>
    <property type="match status" value="1"/>
</dbReference>
<name>A0AAJ0M7W0_9PEZI</name>
<evidence type="ECO:0000313" key="4">
    <source>
        <dbReference type="EMBL" id="KAK3341138.1"/>
    </source>
</evidence>
<dbReference type="InterPro" id="IPR020904">
    <property type="entry name" value="Sc_DH/Rdtase_CS"/>
</dbReference>
<gene>
    <name evidence="4" type="ORF">B0T25DRAFT_593790</name>
</gene>
<dbReference type="Proteomes" id="UP001275084">
    <property type="component" value="Unassembled WGS sequence"/>
</dbReference>
<keyword evidence="3" id="KW-0560">Oxidoreductase</keyword>
<keyword evidence="2" id="KW-0521">NADP</keyword>
<dbReference type="InterPro" id="IPR036291">
    <property type="entry name" value="NAD(P)-bd_dom_sf"/>
</dbReference>
<protein>
    <submittedName>
        <fullName evidence="4">Uncharacterized protein</fullName>
    </submittedName>
</protein>
<evidence type="ECO:0000256" key="3">
    <source>
        <dbReference type="ARBA" id="ARBA00023002"/>
    </source>
</evidence>
<dbReference type="PRINTS" id="PR00081">
    <property type="entry name" value="GDHRDH"/>
</dbReference>